<keyword evidence="5" id="KW-0575">Peroxidase</keyword>
<dbReference type="AlphaFoldDB" id="A0A0E9LS38"/>
<dbReference type="Pfam" id="PF00578">
    <property type="entry name" value="AhpC-TSA"/>
    <property type="match status" value="1"/>
</dbReference>
<evidence type="ECO:0000256" key="11">
    <source>
        <dbReference type="PIRSR" id="PIRSR000239-1"/>
    </source>
</evidence>
<feature type="domain" description="Thioredoxin" evidence="13">
    <location>
        <begin position="28"/>
        <end position="189"/>
    </location>
</feature>
<dbReference type="GO" id="GO:0042744">
    <property type="term" value="P:hydrogen peroxide catabolic process"/>
    <property type="evidence" value="ECO:0007669"/>
    <property type="project" value="TreeGrafter"/>
</dbReference>
<dbReference type="GO" id="GO:0008379">
    <property type="term" value="F:thioredoxin peroxidase activity"/>
    <property type="evidence" value="ECO:0007669"/>
    <property type="project" value="TreeGrafter"/>
</dbReference>
<comment type="similarity">
    <text evidence="1">Belongs to the peroxiredoxin family. AhpC/Prx1 subfamily.</text>
</comment>
<name>A0A0E9LS38_9BACT</name>
<dbReference type="PROSITE" id="PS51352">
    <property type="entry name" value="THIOREDOXIN_2"/>
    <property type="match status" value="1"/>
</dbReference>
<sequence>MKKAFFFTMALCLTVGLSQAQDKDSSIPLIGSKAPSFKASTTQGELNFPKDYGDSWKILFSHPKDFTPVCSSELLEMAYQQEAFNDLNAKFVVISTDNLDSHNHWKAALEEVDFKNRGAVKIDFPLVDDHQYKVSSTYGMIHSEVSIEQNIRGVFFIDPENIVRAIYFYPMEVGRNMDELKRTLIALQKTSGSNTALTPANWNPGDDLMVSSLTDEETALLNEPESDLYQISWFMTYMRDQE</sequence>
<dbReference type="InterPro" id="IPR050217">
    <property type="entry name" value="Peroxiredoxin"/>
</dbReference>
<keyword evidence="7" id="KW-0560">Oxidoreductase</keyword>
<evidence type="ECO:0000313" key="15">
    <source>
        <dbReference type="Proteomes" id="UP000032900"/>
    </source>
</evidence>
<evidence type="ECO:0000256" key="1">
    <source>
        <dbReference type="ARBA" id="ARBA00009796"/>
    </source>
</evidence>
<keyword evidence="8" id="KW-0676">Redox-active center</keyword>
<feature type="chain" id="PRO_5002428266" description="Alkyl hydroperoxide reductase C" evidence="12">
    <location>
        <begin position="21"/>
        <end position="242"/>
    </location>
</feature>
<dbReference type="RefSeq" id="WP_062121971.1">
    <property type="nucleotide sequence ID" value="NZ_BAZW01000001.1"/>
</dbReference>
<dbReference type="InterPro" id="IPR036249">
    <property type="entry name" value="Thioredoxin-like_sf"/>
</dbReference>
<evidence type="ECO:0000313" key="14">
    <source>
        <dbReference type="EMBL" id="GAO28064.1"/>
    </source>
</evidence>
<evidence type="ECO:0000256" key="4">
    <source>
        <dbReference type="ARBA" id="ARBA00017462"/>
    </source>
</evidence>
<dbReference type="STRING" id="1236989.JCM15548_122"/>
<dbReference type="PIRSF" id="PIRSF000239">
    <property type="entry name" value="AHPC"/>
    <property type="match status" value="1"/>
</dbReference>
<comment type="caution">
    <text evidence="14">The sequence shown here is derived from an EMBL/GenBank/DDBJ whole genome shotgun (WGS) entry which is preliminary data.</text>
</comment>
<dbReference type="PANTHER" id="PTHR10681:SF121">
    <property type="entry name" value="ALKYL HYDROPEROXIDE REDUCTASE C"/>
    <property type="match status" value="1"/>
</dbReference>
<comment type="subunit">
    <text evidence="2">Homodimer; disulfide-linked, upon oxidation. 5 homodimers assemble to form a ring-like decamer.</text>
</comment>
<proteinExistence type="inferred from homology"/>
<evidence type="ECO:0000256" key="9">
    <source>
        <dbReference type="ARBA" id="ARBA00032077"/>
    </source>
</evidence>
<dbReference type="InterPro" id="IPR013766">
    <property type="entry name" value="Thioredoxin_domain"/>
</dbReference>
<gene>
    <name evidence="14" type="ORF">JCM15548_122</name>
</gene>
<keyword evidence="6" id="KW-0049">Antioxidant</keyword>
<dbReference type="GO" id="GO:0006979">
    <property type="term" value="P:response to oxidative stress"/>
    <property type="evidence" value="ECO:0007669"/>
    <property type="project" value="TreeGrafter"/>
</dbReference>
<evidence type="ECO:0000256" key="8">
    <source>
        <dbReference type="ARBA" id="ARBA00023284"/>
    </source>
</evidence>
<evidence type="ECO:0000256" key="6">
    <source>
        <dbReference type="ARBA" id="ARBA00022862"/>
    </source>
</evidence>
<evidence type="ECO:0000256" key="12">
    <source>
        <dbReference type="SAM" id="SignalP"/>
    </source>
</evidence>
<dbReference type="GO" id="GO:0033554">
    <property type="term" value="P:cellular response to stress"/>
    <property type="evidence" value="ECO:0007669"/>
    <property type="project" value="TreeGrafter"/>
</dbReference>
<dbReference type="GO" id="GO:0005829">
    <property type="term" value="C:cytosol"/>
    <property type="evidence" value="ECO:0007669"/>
    <property type="project" value="TreeGrafter"/>
</dbReference>
<reference evidence="14 15" key="1">
    <citation type="journal article" date="2015" name="Microbes Environ.">
        <title>Distribution and evolution of nitrogen fixation genes in the phylum bacteroidetes.</title>
        <authorList>
            <person name="Inoue J."/>
            <person name="Oshima K."/>
            <person name="Suda W."/>
            <person name="Sakamoto M."/>
            <person name="Iino T."/>
            <person name="Noda S."/>
            <person name="Hongoh Y."/>
            <person name="Hattori M."/>
            <person name="Ohkuma M."/>
        </authorList>
    </citation>
    <scope>NUCLEOTIDE SEQUENCE [LARGE SCALE GENOMIC DNA]</scope>
    <source>
        <strain evidence="14">JCM 15548</strain>
    </source>
</reference>
<evidence type="ECO:0000256" key="3">
    <source>
        <dbReference type="ARBA" id="ARBA00013021"/>
    </source>
</evidence>
<dbReference type="PANTHER" id="PTHR10681">
    <property type="entry name" value="THIOREDOXIN PEROXIDASE"/>
    <property type="match status" value="1"/>
</dbReference>
<dbReference type="EC" id="1.11.1.26" evidence="3"/>
<dbReference type="Pfam" id="PF10417">
    <property type="entry name" value="1-cysPrx_C"/>
    <property type="match status" value="1"/>
</dbReference>
<feature type="active site" description="Cysteine sulfenic acid (-SOH) intermediate; for peroxidase activity" evidence="11">
    <location>
        <position position="70"/>
    </location>
</feature>
<organism evidence="14 15">
    <name type="scientific">Geofilum rubicundum JCM 15548</name>
    <dbReference type="NCBI Taxonomy" id="1236989"/>
    <lineage>
        <taxon>Bacteria</taxon>
        <taxon>Pseudomonadati</taxon>
        <taxon>Bacteroidota</taxon>
        <taxon>Bacteroidia</taxon>
        <taxon>Marinilabiliales</taxon>
        <taxon>Marinilabiliaceae</taxon>
        <taxon>Geofilum</taxon>
    </lineage>
</organism>
<evidence type="ECO:0000256" key="5">
    <source>
        <dbReference type="ARBA" id="ARBA00022559"/>
    </source>
</evidence>
<dbReference type="InterPro" id="IPR024706">
    <property type="entry name" value="Peroxiredoxin_AhpC-typ"/>
</dbReference>
<dbReference type="EMBL" id="BAZW01000001">
    <property type="protein sequence ID" value="GAO28064.1"/>
    <property type="molecule type" value="Genomic_DNA"/>
</dbReference>
<dbReference type="SUPFAM" id="SSF52833">
    <property type="entry name" value="Thioredoxin-like"/>
    <property type="match status" value="1"/>
</dbReference>
<dbReference type="InterPro" id="IPR019479">
    <property type="entry name" value="Peroxiredoxin_C"/>
</dbReference>
<comment type="catalytic activity">
    <reaction evidence="10">
        <text>a hydroperoxide + NADH + H(+) = an alcohol + NAD(+) + H2O</text>
        <dbReference type="Rhea" id="RHEA:62628"/>
        <dbReference type="ChEBI" id="CHEBI:15377"/>
        <dbReference type="ChEBI" id="CHEBI:15378"/>
        <dbReference type="ChEBI" id="CHEBI:30879"/>
        <dbReference type="ChEBI" id="CHEBI:35924"/>
        <dbReference type="ChEBI" id="CHEBI:57540"/>
        <dbReference type="ChEBI" id="CHEBI:57945"/>
        <dbReference type="EC" id="1.11.1.26"/>
    </reaction>
</comment>
<dbReference type="GO" id="GO:0045454">
    <property type="term" value="P:cell redox homeostasis"/>
    <property type="evidence" value="ECO:0007669"/>
    <property type="project" value="TreeGrafter"/>
</dbReference>
<evidence type="ECO:0000256" key="10">
    <source>
        <dbReference type="ARBA" id="ARBA00047572"/>
    </source>
</evidence>
<accession>A0A0E9LS38</accession>
<keyword evidence="12" id="KW-0732">Signal</keyword>
<feature type="signal peptide" evidence="12">
    <location>
        <begin position="1"/>
        <end position="20"/>
    </location>
</feature>
<evidence type="ECO:0000256" key="7">
    <source>
        <dbReference type="ARBA" id="ARBA00023002"/>
    </source>
</evidence>
<dbReference type="Proteomes" id="UP000032900">
    <property type="component" value="Unassembled WGS sequence"/>
</dbReference>
<dbReference type="Gene3D" id="3.40.30.10">
    <property type="entry name" value="Glutaredoxin"/>
    <property type="match status" value="1"/>
</dbReference>
<protein>
    <recommendedName>
        <fullName evidence="4">Alkyl hydroperoxide reductase C</fullName>
        <ecNumber evidence="3">1.11.1.26</ecNumber>
    </recommendedName>
    <alternativeName>
        <fullName evidence="9">Peroxiredoxin</fullName>
    </alternativeName>
</protein>
<dbReference type="InterPro" id="IPR000866">
    <property type="entry name" value="AhpC/TSA"/>
</dbReference>
<evidence type="ECO:0000256" key="2">
    <source>
        <dbReference type="ARBA" id="ARBA00011654"/>
    </source>
</evidence>
<dbReference type="GO" id="GO:0102039">
    <property type="term" value="F:NADH-dependent peroxiredoxin activity"/>
    <property type="evidence" value="ECO:0007669"/>
    <property type="project" value="UniProtKB-EC"/>
</dbReference>
<evidence type="ECO:0000259" key="13">
    <source>
        <dbReference type="PROSITE" id="PS51352"/>
    </source>
</evidence>
<dbReference type="OrthoDB" id="1118359at2"/>
<keyword evidence="15" id="KW-1185">Reference proteome</keyword>